<evidence type="ECO:0000313" key="3">
    <source>
        <dbReference type="Proteomes" id="UP000030106"/>
    </source>
</evidence>
<evidence type="ECO:0000313" key="2">
    <source>
        <dbReference type="EMBL" id="KGQ07968.1"/>
    </source>
</evidence>
<comment type="caution">
    <text evidence="2">The sequence shown here is derived from an EMBL/GenBank/DDBJ whole genome shotgun (WGS) entry which is preliminary data.</text>
</comment>
<dbReference type="InterPro" id="IPR001509">
    <property type="entry name" value="Epimerase_deHydtase"/>
</dbReference>
<evidence type="ECO:0000259" key="1">
    <source>
        <dbReference type="Pfam" id="PF01370"/>
    </source>
</evidence>
<proteinExistence type="predicted"/>
<dbReference type="PANTHER" id="PTHR48079">
    <property type="entry name" value="PROTEIN YEEZ"/>
    <property type="match status" value="1"/>
</dbReference>
<dbReference type="eggNOG" id="ENOG502RQ35">
    <property type="taxonomic scope" value="Eukaryota"/>
</dbReference>
<dbReference type="STRING" id="1245745.A0A0A2VK12"/>
<feature type="domain" description="NAD-dependent epimerase/dehydratase" evidence="1">
    <location>
        <begin position="4"/>
        <end position="122"/>
    </location>
</feature>
<protein>
    <recommendedName>
        <fullName evidence="1">NAD-dependent epimerase/dehydratase domain-containing protein</fullName>
    </recommendedName>
</protein>
<dbReference type="InterPro" id="IPR051783">
    <property type="entry name" value="NAD(P)-dependent_oxidoreduct"/>
</dbReference>
<dbReference type="Gene3D" id="3.40.50.720">
    <property type="entry name" value="NAD(P)-binding Rossmann-like Domain"/>
    <property type="match status" value="1"/>
</dbReference>
<gene>
    <name evidence="2" type="ORF">BBAD15_g6702</name>
</gene>
<sequence>MNTLIVGGTGLIGGHAALHLRSLGHTVTISGRTQPQAPSPLADFSFIQGNYLNADITIDQLSAFDTVIFTAGADARHIPAAEKDRDAFFLRANGEAVPAFAALARDAGVAQLVHVGSYYWHAEPSLVDTNTYMRSRQLESEGIVALARPGFAATSLCPPFLVGDISPTAASPFAAELVQYFQGKLGFAESAPPGGVAFLTLRSLSQAIAGAIANREAVSGKVLPIGDENLTWAQFFNYFRQALGLSEVELPLVDDHPLVSKGARMAGDKNVFLETTPEAQALLGNYARNDIYNAVKEVVANRN</sequence>
<dbReference type="GO" id="GO:0004029">
    <property type="term" value="F:aldehyde dehydrogenase (NAD+) activity"/>
    <property type="evidence" value="ECO:0007669"/>
    <property type="project" value="TreeGrafter"/>
</dbReference>
<name>A0A0A2VK12_BEABA</name>
<dbReference type="SUPFAM" id="SSF51735">
    <property type="entry name" value="NAD(P)-binding Rossmann-fold domains"/>
    <property type="match status" value="1"/>
</dbReference>
<dbReference type="Pfam" id="PF01370">
    <property type="entry name" value="Epimerase"/>
    <property type="match status" value="1"/>
</dbReference>
<dbReference type="EMBL" id="ANFO01000620">
    <property type="protein sequence ID" value="KGQ07968.1"/>
    <property type="molecule type" value="Genomic_DNA"/>
</dbReference>
<dbReference type="HOGENOM" id="CLU_912273_0_0_1"/>
<accession>A0A0A2VK12</accession>
<dbReference type="OrthoDB" id="4464973at2759"/>
<organism evidence="2 3">
    <name type="scientific">Beauveria bassiana D1-5</name>
    <dbReference type="NCBI Taxonomy" id="1245745"/>
    <lineage>
        <taxon>Eukaryota</taxon>
        <taxon>Fungi</taxon>
        <taxon>Dikarya</taxon>
        <taxon>Ascomycota</taxon>
        <taxon>Pezizomycotina</taxon>
        <taxon>Sordariomycetes</taxon>
        <taxon>Hypocreomycetidae</taxon>
        <taxon>Hypocreales</taxon>
        <taxon>Cordycipitaceae</taxon>
        <taxon>Beauveria</taxon>
    </lineage>
</organism>
<reference evidence="2 3" key="1">
    <citation type="submission" date="2012-10" db="EMBL/GenBank/DDBJ databases">
        <title>Genome sequencing and analysis of entomopathogenic fungi Beauveria bassiana D1-5.</title>
        <authorList>
            <person name="Li Q."/>
            <person name="Wang L."/>
            <person name="Zhang Z."/>
            <person name="Wang Q."/>
            <person name="Ren J."/>
            <person name="Wang M."/>
            <person name="Xu W."/>
            <person name="Wang J."/>
            <person name="Lu Y."/>
            <person name="Du Q."/>
            <person name="Sun Z."/>
        </authorList>
    </citation>
    <scope>NUCLEOTIDE SEQUENCE [LARGE SCALE GENOMIC DNA]</scope>
    <source>
        <strain evidence="2 3">D1-5</strain>
    </source>
</reference>
<dbReference type="PANTHER" id="PTHR48079:SF6">
    <property type="entry name" value="NAD(P)-BINDING DOMAIN-CONTAINING PROTEIN-RELATED"/>
    <property type="match status" value="1"/>
</dbReference>
<dbReference type="GO" id="GO:0005737">
    <property type="term" value="C:cytoplasm"/>
    <property type="evidence" value="ECO:0007669"/>
    <property type="project" value="TreeGrafter"/>
</dbReference>
<dbReference type="AlphaFoldDB" id="A0A0A2VK12"/>
<dbReference type="Proteomes" id="UP000030106">
    <property type="component" value="Unassembled WGS sequence"/>
</dbReference>
<dbReference type="InterPro" id="IPR036291">
    <property type="entry name" value="NAD(P)-bd_dom_sf"/>
</dbReference>